<dbReference type="PANTHER" id="PTHR32071">
    <property type="entry name" value="TRANSCRIPTIONAL REGULATORY PROTEIN"/>
    <property type="match status" value="1"/>
</dbReference>
<evidence type="ECO:0000256" key="5">
    <source>
        <dbReference type="ARBA" id="ARBA00023163"/>
    </source>
</evidence>
<dbReference type="SMART" id="SM00382">
    <property type="entry name" value="AAA"/>
    <property type="match status" value="1"/>
</dbReference>
<name>A0ABS4G2V8_9CLOT</name>
<dbReference type="PROSITE" id="PS51371">
    <property type="entry name" value="CBS"/>
    <property type="match status" value="2"/>
</dbReference>
<dbReference type="Pfam" id="PF00571">
    <property type="entry name" value="CBS"/>
    <property type="match status" value="2"/>
</dbReference>
<evidence type="ECO:0000259" key="8">
    <source>
        <dbReference type="PROSITE" id="PS50112"/>
    </source>
</evidence>
<dbReference type="Pfam" id="PF00158">
    <property type="entry name" value="Sigma54_activat"/>
    <property type="match status" value="1"/>
</dbReference>
<feature type="domain" description="Sigma-54 factor interaction" evidence="7">
    <location>
        <begin position="283"/>
        <end position="513"/>
    </location>
</feature>
<sequence>MSEEIRNSSNYSDSESIVRDWMTRDPFTVKPESTVEEAINILDVHDIFSVPVVDGDGMYLGLVTKTVLMQLFLKDKSLDTRVDAVMTRDATVIGPDDPVSKAMGMKDGALPVVDGLGHLQGIITRTDILSANSGYIRKVKDKLDSSETLKHVLNSAYEGVVVVDKNCTILEFNEAYGRFIGKRPEDVIGKNVEDIIENTRLPVVVRTGIEERGHIQRIRGQDMVVHRIPIKKNGEVTGAIGMLIFADVNELYNIIGRVHKKRDLDKKGKNEPTRKEKFLLGKIIGSSGPMQKAKDLARRAARTPSTVLITGASGTGKELFAQAIHDMSLFSEGPLVSVNCSAIPETLLESELFGYEEGAFTDARKGGRKGKFELAHNGTIFLDEIGDMPLFMQAKILRVLQDRIVEPVGGIQKRKINVRIIAATNKNLEEMIINGTFREDLYYRINIIRLELPELKERKEDIEELLLGFIRRFCSEFGFHEKVLTPEAMEMLVSYGWPGNVRELENAAEMLVSLTEGDVIGVGDLPKKISDAGIRQNHDTSSALKDRAMEGERQAIREMLEECSGNKAEAARRLGIQRSTLYEKMKRLGMD</sequence>
<proteinExistence type="predicted"/>
<dbReference type="InterPro" id="IPR046342">
    <property type="entry name" value="CBS_dom_sf"/>
</dbReference>
<dbReference type="PROSITE" id="PS50045">
    <property type="entry name" value="SIGMA54_INTERACT_4"/>
    <property type="match status" value="1"/>
</dbReference>
<dbReference type="PANTHER" id="PTHR32071:SF57">
    <property type="entry name" value="C4-DICARBOXYLATE TRANSPORT TRANSCRIPTIONAL REGULATORY PROTEIN DCTD"/>
    <property type="match status" value="1"/>
</dbReference>
<evidence type="ECO:0000259" key="7">
    <source>
        <dbReference type="PROSITE" id="PS50045"/>
    </source>
</evidence>
<keyword evidence="6" id="KW-0129">CBS domain</keyword>
<dbReference type="RefSeq" id="WP_209459096.1">
    <property type="nucleotide sequence ID" value="NZ_JAGGKC010000009.1"/>
</dbReference>
<dbReference type="InterPro" id="IPR009057">
    <property type="entry name" value="Homeodomain-like_sf"/>
</dbReference>
<evidence type="ECO:0000259" key="9">
    <source>
        <dbReference type="PROSITE" id="PS51371"/>
    </source>
</evidence>
<dbReference type="Pfam" id="PF13426">
    <property type="entry name" value="PAS_9"/>
    <property type="match status" value="1"/>
</dbReference>
<keyword evidence="11" id="KW-1185">Reference proteome</keyword>
<evidence type="ECO:0000256" key="1">
    <source>
        <dbReference type="ARBA" id="ARBA00022741"/>
    </source>
</evidence>
<keyword evidence="4" id="KW-0238">DNA-binding</keyword>
<dbReference type="PROSITE" id="PS00676">
    <property type="entry name" value="SIGMA54_INTERACT_2"/>
    <property type="match status" value="1"/>
</dbReference>
<dbReference type="SUPFAM" id="SSF54631">
    <property type="entry name" value="CBS-domain pair"/>
    <property type="match status" value="1"/>
</dbReference>
<gene>
    <name evidence="10" type="ORF">J2Z34_001354</name>
</gene>
<keyword evidence="3" id="KW-0805">Transcription regulation</keyword>
<dbReference type="Gene3D" id="3.40.50.300">
    <property type="entry name" value="P-loop containing nucleotide triphosphate hydrolases"/>
    <property type="match status" value="1"/>
</dbReference>
<dbReference type="InterPro" id="IPR000014">
    <property type="entry name" value="PAS"/>
</dbReference>
<keyword evidence="2" id="KW-0067">ATP-binding</keyword>
<dbReference type="PRINTS" id="PR01590">
    <property type="entry name" value="HTHFIS"/>
</dbReference>
<dbReference type="InterPro" id="IPR003593">
    <property type="entry name" value="AAA+_ATPase"/>
</dbReference>
<dbReference type="InterPro" id="IPR035965">
    <property type="entry name" value="PAS-like_dom_sf"/>
</dbReference>
<organism evidence="10 11">
    <name type="scientific">Youngiibacter multivorans</name>
    <dbReference type="NCBI Taxonomy" id="937251"/>
    <lineage>
        <taxon>Bacteria</taxon>
        <taxon>Bacillati</taxon>
        <taxon>Bacillota</taxon>
        <taxon>Clostridia</taxon>
        <taxon>Eubacteriales</taxon>
        <taxon>Clostridiaceae</taxon>
        <taxon>Youngiibacter</taxon>
    </lineage>
</organism>
<feature type="domain" description="CBS" evidence="9">
    <location>
        <begin position="86"/>
        <end position="139"/>
    </location>
</feature>
<reference evidence="10 11" key="1">
    <citation type="submission" date="2021-03" db="EMBL/GenBank/DDBJ databases">
        <title>Genomic Encyclopedia of Type Strains, Phase IV (KMG-IV): sequencing the most valuable type-strain genomes for metagenomic binning, comparative biology and taxonomic classification.</title>
        <authorList>
            <person name="Goeker M."/>
        </authorList>
    </citation>
    <scope>NUCLEOTIDE SEQUENCE [LARGE SCALE GENOMIC DNA]</scope>
    <source>
        <strain evidence="10 11">DSM 6139</strain>
    </source>
</reference>
<dbReference type="Pfam" id="PF02954">
    <property type="entry name" value="HTH_8"/>
    <property type="match status" value="1"/>
</dbReference>
<dbReference type="SMART" id="SM00116">
    <property type="entry name" value="CBS"/>
    <property type="match status" value="2"/>
</dbReference>
<dbReference type="CDD" id="cd02205">
    <property type="entry name" value="CBS_pair_SF"/>
    <property type="match status" value="1"/>
</dbReference>
<keyword evidence="5" id="KW-0804">Transcription</keyword>
<dbReference type="NCBIfam" id="TIGR00229">
    <property type="entry name" value="sensory_box"/>
    <property type="match status" value="1"/>
</dbReference>
<evidence type="ECO:0000313" key="10">
    <source>
        <dbReference type="EMBL" id="MBP1918874.1"/>
    </source>
</evidence>
<dbReference type="Gene3D" id="1.10.10.60">
    <property type="entry name" value="Homeodomain-like"/>
    <property type="match status" value="1"/>
</dbReference>
<dbReference type="InterPro" id="IPR025944">
    <property type="entry name" value="Sigma_54_int_dom_CS"/>
</dbReference>
<feature type="domain" description="CBS" evidence="9">
    <location>
        <begin position="22"/>
        <end position="80"/>
    </location>
</feature>
<evidence type="ECO:0000313" key="11">
    <source>
        <dbReference type="Proteomes" id="UP001519271"/>
    </source>
</evidence>
<dbReference type="InterPro" id="IPR002197">
    <property type="entry name" value="HTH_Fis"/>
</dbReference>
<feature type="domain" description="PAS" evidence="8">
    <location>
        <begin position="145"/>
        <end position="196"/>
    </location>
</feature>
<dbReference type="Gene3D" id="1.10.8.60">
    <property type="match status" value="1"/>
</dbReference>
<dbReference type="PROSITE" id="PS50112">
    <property type="entry name" value="PAS"/>
    <property type="match status" value="1"/>
</dbReference>
<evidence type="ECO:0000256" key="4">
    <source>
        <dbReference type="ARBA" id="ARBA00023125"/>
    </source>
</evidence>
<dbReference type="InterPro" id="IPR058031">
    <property type="entry name" value="AAA_lid_NorR"/>
</dbReference>
<evidence type="ECO:0000256" key="2">
    <source>
        <dbReference type="ARBA" id="ARBA00022840"/>
    </source>
</evidence>
<dbReference type="SUPFAM" id="SSF46689">
    <property type="entry name" value="Homeodomain-like"/>
    <property type="match status" value="1"/>
</dbReference>
<dbReference type="SMART" id="SM00091">
    <property type="entry name" value="PAS"/>
    <property type="match status" value="1"/>
</dbReference>
<keyword evidence="1" id="KW-0547">Nucleotide-binding</keyword>
<comment type="caution">
    <text evidence="10">The sequence shown here is derived from an EMBL/GenBank/DDBJ whole genome shotgun (WGS) entry which is preliminary data.</text>
</comment>
<evidence type="ECO:0000256" key="3">
    <source>
        <dbReference type="ARBA" id="ARBA00023015"/>
    </source>
</evidence>
<dbReference type="InterPro" id="IPR002078">
    <property type="entry name" value="Sigma_54_int"/>
</dbReference>
<dbReference type="InterPro" id="IPR000644">
    <property type="entry name" value="CBS_dom"/>
</dbReference>
<dbReference type="PROSITE" id="PS00688">
    <property type="entry name" value="SIGMA54_INTERACT_3"/>
    <property type="match status" value="1"/>
</dbReference>
<accession>A0ABS4G2V8</accession>
<dbReference type="InterPro" id="IPR027417">
    <property type="entry name" value="P-loop_NTPase"/>
</dbReference>
<dbReference type="SUPFAM" id="SSF55785">
    <property type="entry name" value="PYP-like sensor domain (PAS domain)"/>
    <property type="match status" value="1"/>
</dbReference>
<dbReference type="Pfam" id="PF25601">
    <property type="entry name" value="AAA_lid_14"/>
    <property type="match status" value="1"/>
</dbReference>
<dbReference type="Proteomes" id="UP001519271">
    <property type="component" value="Unassembled WGS sequence"/>
</dbReference>
<dbReference type="Gene3D" id="3.30.450.20">
    <property type="entry name" value="PAS domain"/>
    <property type="match status" value="1"/>
</dbReference>
<protein>
    <submittedName>
        <fullName evidence="10">PAS domain S-box-containing protein</fullName>
    </submittedName>
</protein>
<dbReference type="Gene3D" id="3.10.580.10">
    <property type="entry name" value="CBS-domain"/>
    <property type="match status" value="1"/>
</dbReference>
<dbReference type="SUPFAM" id="SSF52540">
    <property type="entry name" value="P-loop containing nucleoside triphosphate hydrolases"/>
    <property type="match status" value="1"/>
</dbReference>
<dbReference type="EMBL" id="JAGGKC010000009">
    <property type="protein sequence ID" value="MBP1918874.1"/>
    <property type="molecule type" value="Genomic_DNA"/>
</dbReference>
<dbReference type="CDD" id="cd00009">
    <property type="entry name" value="AAA"/>
    <property type="match status" value="1"/>
</dbReference>
<evidence type="ECO:0000256" key="6">
    <source>
        <dbReference type="PROSITE-ProRule" id="PRU00703"/>
    </source>
</evidence>
<dbReference type="InterPro" id="IPR025943">
    <property type="entry name" value="Sigma_54_int_dom_ATP-bd_2"/>
</dbReference>